<dbReference type="Proteomes" id="UP000325105">
    <property type="component" value="Unassembled WGS sequence"/>
</dbReference>
<accession>A0A5S5D0C2</accession>
<protein>
    <submittedName>
        <fullName evidence="1">Uncharacterized protein</fullName>
    </submittedName>
</protein>
<reference evidence="1 2" key="1">
    <citation type="submission" date="2019-07" db="EMBL/GenBank/DDBJ databases">
        <title>Genomic Encyclopedia of Archaeal and Bacterial Type Strains, Phase II (KMG-II): from individual species to whole genera.</title>
        <authorList>
            <person name="Goeker M."/>
        </authorList>
    </citation>
    <scope>NUCLEOTIDE SEQUENCE [LARGE SCALE GENOMIC DNA]</scope>
    <source>
        <strain evidence="1 2">DSM 18850</strain>
    </source>
</reference>
<comment type="caution">
    <text evidence="1">The sequence shown here is derived from an EMBL/GenBank/DDBJ whole genome shotgun (WGS) entry which is preliminary data.</text>
</comment>
<name>A0A5S5D0C2_9SPHI</name>
<dbReference type="AlphaFoldDB" id="A0A5S5D0C2"/>
<dbReference type="EMBL" id="VNHX01000027">
    <property type="protein sequence ID" value="TYP89470.1"/>
    <property type="molecule type" value="Genomic_DNA"/>
</dbReference>
<keyword evidence="2" id="KW-1185">Reference proteome</keyword>
<evidence type="ECO:0000313" key="1">
    <source>
        <dbReference type="EMBL" id="TYP89470.1"/>
    </source>
</evidence>
<organism evidence="1 2">
    <name type="scientific">Sphingobacterium allocomposti</name>
    <dbReference type="NCBI Taxonomy" id="415956"/>
    <lineage>
        <taxon>Bacteria</taxon>
        <taxon>Pseudomonadati</taxon>
        <taxon>Bacteroidota</taxon>
        <taxon>Sphingobacteriia</taxon>
        <taxon>Sphingobacteriales</taxon>
        <taxon>Sphingobacteriaceae</taxon>
        <taxon>Sphingobacterium</taxon>
    </lineage>
</organism>
<sequence>MICLFIYGQVDYDTYFATAGNNKEEFKIQITEKKGVVDEVYIYSKSVDNTYDKCVLVVKAKKLGTFVDYLKYVNTKFKEWSETAIKNKVDDFSKDIDADLRDYYSVGFAYDDWYMDSRVKLKSMFAVNEGDPIIYIYTGTIYSNSNSYIQSKGLFMPFATPEDLQELIDKLDVSMMQRSLSKNSDTENLFN</sequence>
<gene>
    <name evidence="1" type="ORF">BC792_12772</name>
</gene>
<proteinExistence type="predicted"/>
<evidence type="ECO:0000313" key="2">
    <source>
        <dbReference type="Proteomes" id="UP000325105"/>
    </source>
</evidence>